<feature type="compositionally biased region" description="Basic residues" evidence="1">
    <location>
        <begin position="182"/>
        <end position="194"/>
    </location>
</feature>
<feature type="region of interest" description="Disordered" evidence="1">
    <location>
        <begin position="85"/>
        <end position="136"/>
    </location>
</feature>
<evidence type="ECO:0000256" key="1">
    <source>
        <dbReference type="SAM" id="MobiDB-lite"/>
    </source>
</evidence>
<accession>A0AAW2GPJ2</accession>
<name>A0AAW2GPJ2_9HYME</name>
<dbReference type="AlphaFoldDB" id="A0AAW2GPJ2"/>
<feature type="region of interest" description="Disordered" evidence="1">
    <location>
        <begin position="172"/>
        <end position="194"/>
    </location>
</feature>
<gene>
    <name evidence="2" type="ORF">PUN28_004096</name>
</gene>
<dbReference type="Proteomes" id="UP001430953">
    <property type="component" value="Unassembled WGS sequence"/>
</dbReference>
<sequence>MANNNGNRLLVSPRETWHDDYLRGRSAPELAHFQFRPSIERIKCTKITLRELNLFRANYRTRDSENFHLQRSLAGGASLNRKLSPVSLSMTNDGEDDDDNDDDDDDDGDDDDDDTGPSRELGQRPRVLARNKERVRKKAETQFRQCSCKATVAIISPRCFSTENRRYENARRKTTIVESNRRYKSKIKSSNKQR</sequence>
<evidence type="ECO:0000313" key="3">
    <source>
        <dbReference type="Proteomes" id="UP001430953"/>
    </source>
</evidence>
<organism evidence="2 3">
    <name type="scientific">Cardiocondyla obscurior</name>
    <dbReference type="NCBI Taxonomy" id="286306"/>
    <lineage>
        <taxon>Eukaryota</taxon>
        <taxon>Metazoa</taxon>
        <taxon>Ecdysozoa</taxon>
        <taxon>Arthropoda</taxon>
        <taxon>Hexapoda</taxon>
        <taxon>Insecta</taxon>
        <taxon>Pterygota</taxon>
        <taxon>Neoptera</taxon>
        <taxon>Endopterygota</taxon>
        <taxon>Hymenoptera</taxon>
        <taxon>Apocrita</taxon>
        <taxon>Aculeata</taxon>
        <taxon>Formicoidea</taxon>
        <taxon>Formicidae</taxon>
        <taxon>Myrmicinae</taxon>
        <taxon>Cardiocondyla</taxon>
    </lineage>
</organism>
<comment type="caution">
    <text evidence="2">The sequence shown here is derived from an EMBL/GenBank/DDBJ whole genome shotgun (WGS) entry which is preliminary data.</text>
</comment>
<reference evidence="2 3" key="1">
    <citation type="submission" date="2023-03" db="EMBL/GenBank/DDBJ databases">
        <title>High recombination rates correlate with genetic variation in Cardiocondyla obscurior ants.</title>
        <authorList>
            <person name="Errbii M."/>
        </authorList>
    </citation>
    <scope>NUCLEOTIDE SEQUENCE [LARGE SCALE GENOMIC DNA]</scope>
    <source>
        <strain evidence="2">Alpha-2009</strain>
        <tissue evidence="2">Whole body</tissue>
    </source>
</reference>
<protein>
    <submittedName>
        <fullName evidence="2">Uncharacterized protein</fullName>
    </submittedName>
</protein>
<keyword evidence="3" id="KW-1185">Reference proteome</keyword>
<evidence type="ECO:0000313" key="2">
    <source>
        <dbReference type="EMBL" id="KAL0129168.1"/>
    </source>
</evidence>
<proteinExistence type="predicted"/>
<feature type="compositionally biased region" description="Acidic residues" evidence="1">
    <location>
        <begin position="93"/>
        <end position="115"/>
    </location>
</feature>
<dbReference type="EMBL" id="JADYXP020000003">
    <property type="protein sequence ID" value="KAL0129168.1"/>
    <property type="molecule type" value="Genomic_DNA"/>
</dbReference>
<feature type="compositionally biased region" description="Basic residues" evidence="1">
    <location>
        <begin position="127"/>
        <end position="136"/>
    </location>
</feature>